<evidence type="ECO:0000256" key="3">
    <source>
        <dbReference type="ARBA" id="ARBA00023080"/>
    </source>
</evidence>
<comment type="catalytic activity">
    <reaction evidence="4">
        <text>dTTP + H2O = dTMP + diphosphate + H(+)</text>
        <dbReference type="Rhea" id="RHEA:28534"/>
        <dbReference type="ChEBI" id="CHEBI:15377"/>
        <dbReference type="ChEBI" id="CHEBI:15378"/>
        <dbReference type="ChEBI" id="CHEBI:33019"/>
        <dbReference type="ChEBI" id="CHEBI:37568"/>
        <dbReference type="ChEBI" id="CHEBI:63528"/>
        <dbReference type="EC" id="3.6.1.9"/>
    </reaction>
</comment>
<comment type="similarity">
    <text evidence="4">Belongs to the Maf family. YhdE subfamily.</text>
</comment>
<feature type="active site" description="Proton acceptor" evidence="4">
    <location>
        <position position="77"/>
    </location>
</feature>
<evidence type="ECO:0000256" key="2">
    <source>
        <dbReference type="ARBA" id="ARBA00022801"/>
    </source>
</evidence>
<feature type="site" description="Important for substrate specificity" evidence="4">
    <location>
        <position position="160"/>
    </location>
</feature>
<dbReference type="InterPro" id="IPR003697">
    <property type="entry name" value="Maf-like"/>
</dbReference>
<dbReference type="PIRSF" id="PIRSF006305">
    <property type="entry name" value="Maf"/>
    <property type="match status" value="1"/>
</dbReference>
<proteinExistence type="inferred from homology"/>
<dbReference type="Pfam" id="PF02545">
    <property type="entry name" value="Maf"/>
    <property type="match status" value="1"/>
</dbReference>
<dbReference type="PANTHER" id="PTHR43213">
    <property type="entry name" value="BIFUNCTIONAL DTTP/UTP PYROPHOSPHATASE/METHYLTRANSFERASE PROTEIN-RELATED"/>
    <property type="match status" value="1"/>
</dbReference>
<dbReference type="HAMAP" id="MF_00528">
    <property type="entry name" value="Maf"/>
    <property type="match status" value="1"/>
</dbReference>
<dbReference type="SUPFAM" id="SSF52972">
    <property type="entry name" value="ITPase-like"/>
    <property type="match status" value="1"/>
</dbReference>
<accession>A0A1I0N934</accession>
<feature type="site" description="Important for substrate specificity" evidence="4">
    <location>
        <position position="78"/>
    </location>
</feature>
<feature type="site" description="Important for substrate specificity" evidence="4">
    <location>
        <position position="20"/>
    </location>
</feature>
<keyword evidence="4" id="KW-0963">Cytoplasm</keyword>
<dbReference type="Proteomes" id="UP000199167">
    <property type="component" value="Unassembled WGS sequence"/>
</dbReference>
<comment type="subcellular location">
    <subcellularLocation>
        <location evidence="4">Cytoplasm</location>
    </subcellularLocation>
</comment>
<dbReference type="GO" id="GO:0036221">
    <property type="term" value="F:UTP diphosphatase activity"/>
    <property type="evidence" value="ECO:0007669"/>
    <property type="project" value="RHEA"/>
</dbReference>
<dbReference type="STRING" id="364200.SAMN04488515_0481"/>
<dbReference type="EMBL" id="FOIZ01000001">
    <property type="protein sequence ID" value="SEV97724.1"/>
    <property type="molecule type" value="Genomic_DNA"/>
</dbReference>
<comment type="function">
    <text evidence="4">Nucleoside triphosphate pyrophosphatase that hydrolyzes dTTP and UTP. May have a dual role in cell division arrest and in preventing the incorporation of modified nucleotides into cellular nucleic acids.</text>
</comment>
<evidence type="ECO:0000313" key="5">
    <source>
        <dbReference type="EMBL" id="SEV97724.1"/>
    </source>
</evidence>
<reference evidence="5 6" key="1">
    <citation type="submission" date="2016-10" db="EMBL/GenBank/DDBJ databases">
        <authorList>
            <person name="de Groot N.N."/>
        </authorList>
    </citation>
    <scope>NUCLEOTIDE SEQUENCE [LARGE SCALE GENOMIC DNA]</scope>
    <source>
        <strain evidence="5 6">DSM 17925</strain>
    </source>
</reference>
<dbReference type="GO" id="GO:0009117">
    <property type="term" value="P:nucleotide metabolic process"/>
    <property type="evidence" value="ECO:0007669"/>
    <property type="project" value="UniProtKB-KW"/>
</dbReference>
<dbReference type="RefSeq" id="WP_089989822.1">
    <property type="nucleotide sequence ID" value="NZ_FOIZ01000001.1"/>
</dbReference>
<dbReference type="NCBIfam" id="TIGR00172">
    <property type="entry name" value="maf"/>
    <property type="match status" value="1"/>
</dbReference>
<gene>
    <name evidence="5" type="ORF">SAMN04488515_0481</name>
</gene>
<dbReference type="InterPro" id="IPR029001">
    <property type="entry name" value="ITPase-like_fam"/>
</dbReference>
<evidence type="ECO:0000256" key="1">
    <source>
        <dbReference type="ARBA" id="ARBA00001968"/>
    </source>
</evidence>
<organism evidence="5 6">
    <name type="scientific">Cognatiyoonia koreensis</name>
    <dbReference type="NCBI Taxonomy" id="364200"/>
    <lineage>
        <taxon>Bacteria</taxon>
        <taxon>Pseudomonadati</taxon>
        <taxon>Pseudomonadota</taxon>
        <taxon>Alphaproteobacteria</taxon>
        <taxon>Rhodobacterales</taxon>
        <taxon>Paracoccaceae</taxon>
        <taxon>Cognatiyoonia</taxon>
    </lineage>
</organism>
<comment type="catalytic activity">
    <reaction evidence="4">
        <text>UTP + H2O = UMP + diphosphate + H(+)</text>
        <dbReference type="Rhea" id="RHEA:29395"/>
        <dbReference type="ChEBI" id="CHEBI:15377"/>
        <dbReference type="ChEBI" id="CHEBI:15378"/>
        <dbReference type="ChEBI" id="CHEBI:33019"/>
        <dbReference type="ChEBI" id="CHEBI:46398"/>
        <dbReference type="ChEBI" id="CHEBI:57865"/>
        <dbReference type="EC" id="3.6.1.9"/>
    </reaction>
</comment>
<comment type="cofactor">
    <cofactor evidence="1 4">
        <name>a divalent metal cation</name>
        <dbReference type="ChEBI" id="CHEBI:60240"/>
    </cofactor>
</comment>
<keyword evidence="6" id="KW-1185">Reference proteome</keyword>
<keyword evidence="2 4" id="KW-0378">Hydrolase</keyword>
<dbReference type="EC" id="3.6.1.9" evidence="4"/>
<dbReference type="OrthoDB" id="9807767at2"/>
<sequence length="201" mass="21462">MTTLAAQPGLKLVLGSGSPRRLELLALLGLTPSDIRPPDIDEDPAKAEVPRDYVNRVARQKAEAVTIGPDEVALCADTTVALGRRIMGKPADADEARDFLQKMSGRRHKVITAVAVKRGTTIWSKDVQTTVALKTLSSREIDWYLATQDWHGKAGGYGIQGPAAAFVTWINGSFHAVMGLPVPETAGLLTAAGFSLFEGKA</sequence>
<dbReference type="CDD" id="cd00555">
    <property type="entry name" value="Maf"/>
    <property type="match status" value="1"/>
</dbReference>
<keyword evidence="3 4" id="KW-0546">Nucleotide metabolism</keyword>
<dbReference type="GO" id="GO:0005737">
    <property type="term" value="C:cytoplasm"/>
    <property type="evidence" value="ECO:0007669"/>
    <property type="project" value="UniProtKB-SubCell"/>
</dbReference>
<dbReference type="AlphaFoldDB" id="A0A1I0N934"/>
<dbReference type="GO" id="GO:0036218">
    <property type="term" value="F:dTTP diphosphatase activity"/>
    <property type="evidence" value="ECO:0007669"/>
    <property type="project" value="RHEA"/>
</dbReference>
<name>A0A1I0N934_9RHOB</name>
<comment type="caution">
    <text evidence="4">Lacks conserved residue(s) required for the propagation of feature annotation.</text>
</comment>
<evidence type="ECO:0000313" key="6">
    <source>
        <dbReference type="Proteomes" id="UP000199167"/>
    </source>
</evidence>
<dbReference type="PANTHER" id="PTHR43213:SF5">
    <property type="entry name" value="BIFUNCTIONAL DTTP_UTP PYROPHOSPHATASE_METHYLTRANSFERASE PROTEIN-RELATED"/>
    <property type="match status" value="1"/>
</dbReference>
<dbReference type="Gene3D" id="3.90.950.10">
    <property type="match status" value="1"/>
</dbReference>
<protein>
    <recommendedName>
        <fullName evidence="4">dTTP/UTP pyrophosphatase</fullName>
        <shortName evidence="4">dTTPase/UTPase</shortName>
        <ecNumber evidence="4">3.6.1.9</ecNumber>
    </recommendedName>
    <alternativeName>
        <fullName evidence="4">Nucleoside triphosphate pyrophosphatase</fullName>
    </alternativeName>
    <alternativeName>
        <fullName evidence="4">Nucleotide pyrophosphatase</fullName>
        <shortName evidence="4">Nucleotide PPase</shortName>
    </alternativeName>
</protein>
<evidence type="ECO:0000256" key="4">
    <source>
        <dbReference type="HAMAP-Rule" id="MF_00528"/>
    </source>
</evidence>